<organism evidence="6 7">
    <name type="scientific">Martelella mediterranea DSM 17316</name>
    <dbReference type="NCBI Taxonomy" id="1122214"/>
    <lineage>
        <taxon>Bacteria</taxon>
        <taxon>Pseudomonadati</taxon>
        <taxon>Pseudomonadota</taxon>
        <taxon>Alphaproteobacteria</taxon>
        <taxon>Hyphomicrobiales</taxon>
        <taxon>Aurantimonadaceae</taxon>
        <taxon>Martelella</taxon>
    </lineage>
</organism>
<dbReference type="CDD" id="cd06278">
    <property type="entry name" value="PBP1_LacI-like"/>
    <property type="match status" value="1"/>
</dbReference>
<dbReference type="SMART" id="SM00354">
    <property type="entry name" value="HTH_LACI"/>
    <property type="match status" value="1"/>
</dbReference>
<dbReference type="InterPro" id="IPR000843">
    <property type="entry name" value="HTH_LacI"/>
</dbReference>
<dbReference type="Gene3D" id="1.10.260.40">
    <property type="entry name" value="lambda repressor-like DNA-binding domains"/>
    <property type="match status" value="1"/>
</dbReference>
<dbReference type="Proteomes" id="UP000191135">
    <property type="component" value="Chromosome"/>
</dbReference>
<dbReference type="EMBL" id="CP020330">
    <property type="protein sequence ID" value="AQZ51204.1"/>
    <property type="molecule type" value="Genomic_DNA"/>
</dbReference>
<feature type="domain" description="HTH lacI-type" evidence="5">
    <location>
        <begin position="15"/>
        <end position="69"/>
    </location>
</feature>
<dbReference type="Pfam" id="PF13377">
    <property type="entry name" value="Peripla_BP_3"/>
    <property type="match status" value="1"/>
</dbReference>
<dbReference type="PANTHER" id="PTHR30146">
    <property type="entry name" value="LACI-RELATED TRANSCRIPTIONAL REPRESSOR"/>
    <property type="match status" value="1"/>
</dbReference>
<proteinExistence type="predicted"/>
<protein>
    <submittedName>
        <fullName evidence="6">Degradation activator</fullName>
    </submittedName>
</protein>
<dbReference type="InterPro" id="IPR046335">
    <property type="entry name" value="LacI/GalR-like_sensor"/>
</dbReference>
<dbReference type="PROSITE" id="PS50932">
    <property type="entry name" value="HTH_LACI_2"/>
    <property type="match status" value="1"/>
</dbReference>
<dbReference type="eggNOG" id="COG1609">
    <property type="taxonomic scope" value="Bacteria"/>
</dbReference>
<evidence type="ECO:0000256" key="4">
    <source>
        <dbReference type="ARBA" id="ARBA00023163"/>
    </source>
</evidence>
<evidence type="ECO:0000256" key="1">
    <source>
        <dbReference type="ARBA" id="ARBA00022491"/>
    </source>
</evidence>
<evidence type="ECO:0000313" key="7">
    <source>
        <dbReference type="Proteomes" id="UP000191135"/>
    </source>
</evidence>
<keyword evidence="1" id="KW-0678">Repressor</keyword>
<dbReference type="CDD" id="cd01392">
    <property type="entry name" value="HTH_LacI"/>
    <property type="match status" value="1"/>
</dbReference>
<evidence type="ECO:0000313" key="6">
    <source>
        <dbReference type="EMBL" id="AQZ51204.1"/>
    </source>
</evidence>
<evidence type="ECO:0000256" key="3">
    <source>
        <dbReference type="ARBA" id="ARBA00023125"/>
    </source>
</evidence>
<dbReference type="SUPFAM" id="SSF53822">
    <property type="entry name" value="Periplasmic binding protein-like I"/>
    <property type="match status" value="1"/>
</dbReference>
<dbReference type="GO" id="GO:0003700">
    <property type="term" value="F:DNA-binding transcription factor activity"/>
    <property type="evidence" value="ECO:0007669"/>
    <property type="project" value="TreeGrafter"/>
</dbReference>
<accession>A0A1U9Z0J7</accession>
<dbReference type="OrthoDB" id="9772505at2"/>
<dbReference type="InterPro" id="IPR010982">
    <property type="entry name" value="Lambda_DNA-bd_dom_sf"/>
</dbReference>
<keyword evidence="7" id="KW-1185">Reference proteome</keyword>
<dbReference type="SUPFAM" id="SSF47413">
    <property type="entry name" value="lambda repressor-like DNA-binding domains"/>
    <property type="match status" value="1"/>
</dbReference>
<reference evidence="6 7" key="1">
    <citation type="submission" date="2017-03" db="EMBL/GenBank/DDBJ databases">
        <title>Foreign affairs: Plasmid Transfer between Roseobacters and Rhizobia.</title>
        <authorList>
            <person name="Bartling P."/>
            <person name="Bunk B."/>
            <person name="Overmann J."/>
            <person name="Brinkmann H."/>
            <person name="Petersen J."/>
        </authorList>
    </citation>
    <scope>NUCLEOTIDE SEQUENCE [LARGE SCALE GENOMIC DNA]</scope>
    <source>
        <strain evidence="6 7">MACL11</strain>
    </source>
</reference>
<evidence type="ECO:0000259" key="5">
    <source>
        <dbReference type="PROSITE" id="PS50932"/>
    </source>
</evidence>
<dbReference type="Pfam" id="PF00356">
    <property type="entry name" value="LacI"/>
    <property type="match status" value="1"/>
</dbReference>
<dbReference type="InterPro" id="IPR028082">
    <property type="entry name" value="Peripla_BP_I"/>
</dbReference>
<keyword evidence="4" id="KW-0804">Transcription</keyword>
<gene>
    <name evidence="6" type="primary">degA_3</name>
    <name evidence="6" type="ORF">Mame_01862</name>
</gene>
<dbReference type="GO" id="GO:0000976">
    <property type="term" value="F:transcription cis-regulatory region binding"/>
    <property type="evidence" value="ECO:0007669"/>
    <property type="project" value="TreeGrafter"/>
</dbReference>
<evidence type="ECO:0000256" key="2">
    <source>
        <dbReference type="ARBA" id="ARBA00023015"/>
    </source>
</evidence>
<dbReference type="KEGG" id="mmed:Mame_01862"/>
<sequence>MTGSTTPRADRVSYVSANEVAERAGVSRSAVSRTFSGAGSVAPATRRKVLKAAEELGYHANLLARGLVGEPSRIVCLIAADVGQPYHSAMIDKVTRQLQLHGKVAMMINTAGDDDSVSQALRQSLHFRAEASVVLSGSPPAKLVQSCLSNGQRVVLVNRDDDAEGAERIRIDNATACREALALLRRAGCKRLACVSSQARTSSMTTRESAFAAAAAEIGVEIDVVRVGPTSYDTGQEAARVLLGRSNPPDGVFCVTDLLAFGFIDAARTIFGVEIPRDLCVIGFDDVPQARWSGYELTTFRQPMDEMVARIAEILTSDTSGSDSAFEALPVWRKTVRMG</sequence>
<dbReference type="AlphaFoldDB" id="A0A1U9Z0J7"/>
<name>A0A1U9Z0J7_9HYPH</name>
<dbReference type="Gene3D" id="3.40.50.2300">
    <property type="match status" value="2"/>
</dbReference>
<dbReference type="PANTHER" id="PTHR30146:SF95">
    <property type="entry name" value="RIBOSE OPERON REPRESSOR"/>
    <property type="match status" value="1"/>
</dbReference>
<keyword evidence="3" id="KW-0238">DNA-binding</keyword>
<keyword evidence="2" id="KW-0805">Transcription regulation</keyword>
<dbReference type="RefSeq" id="WP_018062933.1">
    <property type="nucleotide sequence ID" value="NZ_AQWH01000001.1"/>
</dbReference>
<dbReference type="STRING" id="1122214.Mame_01862"/>